<dbReference type="STRING" id="1348612.A0A397GBL7"/>
<dbReference type="CDD" id="cd00303">
    <property type="entry name" value="retropepsin_like"/>
    <property type="match status" value="1"/>
</dbReference>
<feature type="region of interest" description="Disordered" evidence="1">
    <location>
        <begin position="88"/>
        <end position="178"/>
    </location>
</feature>
<evidence type="ECO:0000256" key="1">
    <source>
        <dbReference type="SAM" id="MobiDB-lite"/>
    </source>
</evidence>
<comment type="caution">
    <text evidence="3">The sequence shown here is derived from an EMBL/GenBank/DDBJ whole genome shotgun (WGS) entry which is preliminary data.</text>
</comment>
<feature type="compositionally biased region" description="Acidic residues" evidence="1">
    <location>
        <begin position="730"/>
        <end position="740"/>
    </location>
</feature>
<feature type="region of interest" description="Disordered" evidence="1">
    <location>
        <begin position="719"/>
        <end position="757"/>
    </location>
</feature>
<dbReference type="Pfam" id="PF08284">
    <property type="entry name" value="RVP_2"/>
    <property type="match status" value="1"/>
</dbReference>
<feature type="domain" description="Retrotransposon gag" evidence="2">
    <location>
        <begin position="252"/>
        <end position="338"/>
    </location>
</feature>
<dbReference type="Proteomes" id="UP000266861">
    <property type="component" value="Unassembled WGS sequence"/>
</dbReference>
<feature type="compositionally biased region" description="Basic and acidic residues" evidence="1">
    <location>
        <begin position="431"/>
        <end position="452"/>
    </location>
</feature>
<proteinExistence type="predicted"/>
<feature type="region of interest" description="Disordered" evidence="1">
    <location>
        <begin position="1074"/>
        <end position="1125"/>
    </location>
</feature>
<dbReference type="Pfam" id="PF03732">
    <property type="entry name" value="Retrotrans_gag"/>
    <property type="match status" value="2"/>
</dbReference>
<dbReference type="EMBL" id="PQFF01000547">
    <property type="protein sequence ID" value="RHZ45490.1"/>
    <property type="molecule type" value="Genomic_DNA"/>
</dbReference>
<feature type="compositionally biased region" description="Low complexity" evidence="1">
    <location>
        <begin position="122"/>
        <end position="134"/>
    </location>
</feature>
<name>A0A397GBL7_9GLOM</name>
<evidence type="ECO:0000313" key="3">
    <source>
        <dbReference type="EMBL" id="RHZ45490.1"/>
    </source>
</evidence>
<dbReference type="Gene3D" id="2.40.70.10">
    <property type="entry name" value="Acid Proteases"/>
    <property type="match status" value="1"/>
</dbReference>
<feature type="compositionally biased region" description="Basic and acidic residues" evidence="1">
    <location>
        <begin position="843"/>
        <end position="862"/>
    </location>
</feature>
<dbReference type="InterPro" id="IPR005162">
    <property type="entry name" value="Retrotrans_gag_dom"/>
</dbReference>
<feature type="compositionally biased region" description="Basic residues" evidence="1">
    <location>
        <begin position="403"/>
        <end position="414"/>
    </location>
</feature>
<feature type="compositionally biased region" description="Polar residues" evidence="1">
    <location>
        <begin position="150"/>
        <end position="159"/>
    </location>
</feature>
<keyword evidence="4" id="KW-1185">Reference proteome</keyword>
<dbReference type="AlphaFoldDB" id="A0A397GBL7"/>
<feature type="region of interest" description="Disordered" evidence="1">
    <location>
        <begin position="843"/>
        <end position="876"/>
    </location>
</feature>
<feature type="compositionally biased region" description="Acidic residues" evidence="1">
    <location>
        <begin position="388"/>
        <end position="398"/>
    </location>
</feature>
<dbReference type="PANTHER" id="PTHR33223">
    <property type="entry name" value="CCHC-TYPE DOMAIN-CONTAINING PROTEIN"/>
    <property type="match status" value="1"/>
</dbReference>
<feature type="compositionally biased region" description="Polar residues" evidence="1">
    <location>
        <begin position="492"/>
        <end position="501"/>
    </location>
</feature>
<feature type="compositionally biased region" description="Acidic residues" evidence="1">
    <location>
        <begin position="1079"/>
        <end position="1106"/>
    </location>
</feature>
<feature type="region of interest" description="Disordered" evidence="1">
    <location>
        <begin position="377"/>
        <end position="520"/>
    </location>
</feature>
<organism evidence="3 4">
    <name type="scientific">Diversispora epigaea</name>
    <dbReference type="NCBI Taxonomy" id="1348612"/>
    <lineage>
        <taxon>Eukaryota</taxon>
        <taxon>Fungi</taxon>
        <taxon>Fungi incertae sedis</taxon>
        <taxon>Mucoromycota</taxon>
        <taxon>Glomeromycotina</taxon>
        <taxon>Glomeromycetes</taxon>
        <taxon>Diversisporales</taxon>
        <taxon>Diversisporaceae</taxon>
        <taxon>Diversispora</taxon>
    </lineage>
</organism>
<evidence type="ECO:0000259" key="2">
    <source>
        <dbReference type="Pfam" id="PF03732"/>
    </source>
</evidence>
<dbReference type="SUPFAM" id="SSF50630">
    <property type="entry name" value="Acid proteases"/>
    <property type="match status" value="1"/>
</dbReference>
<sequence>MVIAKRRNDCVDEAIKQKNEALSEIVERELSREEKDPNYEVTYTLKDLNRVKDHLDLIKHHVWIRDNILVDNGRTVFNIPTRRTVQRLTPEEREQRRQRYQQRRLERQIQRENQNPVTVRLPASNSTTTSPSATVGTFGITPRHRRRSNETPQSFSQAVSPRRSPEQGTPRVVTPPNNWDQLQNIRTFYQPLQPLDFNLINQQLAEAHLTASDSSDSSDTDTEDEMANAMLHFEKVARSNAWDEAKKIRKYATYLEDDAEEWHDEINANDMADWAAWRAGFVEKYCNTRWRNKWIRELENNRQRQGETVDAYYARFRRLVKRVDINVNQHKRLFIKGLLPHIAPLITMQAPGTLAAALELAQAYEEGLDMVNEIEPRKQKGKKKVVESSDEEEEEEAEEERKSKKTVLKKKKKETKSTSRDSTRRTVQRLTPEEREQRRQRYQQRRLERQIQRENQNPVTVRLPASNSTTTSPSATVGTFGITPRHRRRSNETPQSFSQAVSPRRSPEQGTPRVVTPPNNWDQLQNIRTFYQPLQPLDFNLINQQLAEAHLTASDSSDSSDTDTEDEMANAMLHFEKVARSNAWDEAKKIRKYATYLEDDAEEWHDEINANDMADWAAWRAGFVEKYCNTRWRNKWIRELENNRQRQGETVDAYYARFRRLVKRVDINVNQHKRLFIKGLLPHIAPLITMQAPGTLAAALELAQAYEEGLDMVNEIEPRKQKGKKKVVESSDEEEEEEAEEERKSKKTVLKKKKKETKVTFDPAHNLDDLAKKFEKMQLNLIQKMEKLTTQEGHISWDCPDRKDNSDNSAHAKLVKVEEESEKEEDKLLQHLLEAYDAYLGKRERDNSSDEDTPIKRPRETNIPEPKPSLNTFGLPKTTSIPVPKVVKTEITPKKKSKKKELQNQPAGLSWADALEVPSIRKSFFEALRKPKEKEIKLADQEYSLKTTALKCNVAVGVYTVPTIVDSGAAISIVTRDAMEQLGYEIEEASKSIILPATGKKTQPLGVICDLPITIQGQTIPIDVKVIDAATYSLLLGNNWLMKANASYNWSDQELTLRWRGKTLTVPANCSKETKEEFSELIENTDDESTNESDTETEESEGDNDEIIFKNTTIEDHGDESDEDTVPVFLSEKLNKNKLDIGQLNTT</sequence>
<dbReference type="InterPro" id="IPR021109">
    <property type="entry name" value="Peptidase_aspartic_dom_sf"/>
</dbReference>
<feature type="compositionally biased region" description="Basic and acidic residues" evidence="1">
    <location>
        <begin position="89"/>
        <end position="110"/>
    </location>
</feature>
<dbReference type="OrthoDB" id="5596707at2759"/>
<protein>
    <recommendedName>
        <fullName evidence="2">Retrotransposon gag domain-containing protein</fullName>
    </recommendedName>
</protein>
<feature type="compositionally biased region" description="Basic residues" evidence="1">
    <location>
        <begin position="745"/>
        <end position="756"/>
    </location>
</feature>
<dbReference type="PANTHER" id="PTHR33223:SF6">
    <property type="entry name" value="CCHC-TYPE DOMAIN-CONTAINING PROTEIN"/>
    <property type="match status" value="1"/>
</dbReference>
<feature type="compositionally biased region" description="Basic and acidic residues" evidence="1">
    <location>
        <begin position="415"/>
        <end position="424"/>
    </location>
</feature>
<accession>A0A397GBL7</accession>
<gene>
    <name evidence="3" type="ORF">Glove_673g65</name>
</gene>
<reference evidence="3 4" key="1">
    <citation type="submission" date="2018-08" db="EMBL/GenBank/DDBJ databases">
        <title>Genome and evolution of the arbuscular mycorrhizal fungus Diversispora epigaea (formerly Glomus versiforme) and its bacterial endosymbionts.</title>
        <authorList>
            <person name="Sun X."/>
            <person name="Fei Z."/>
            <person name="Harrison M."/>
        </authorList>
    </citation>
    <scope>NUCLEOTIDE SEQUENCE [LARGE SCALE GENOMIC DNA]</scope>
    <source>
        <strain evidence="3 4">IT104</strain>
    </source>
</reference>
<feature type="compositionally biased region" description="Low complexity" evidence="1">
    <location>
        <begin position="464"/>
        <end position="476"/>
    </location>
</feature>
<feature type="domain" description="Retrotransposon gag" evidence="2">
    <location>
        <begin position="594"/>
        <end position="680"/>
    </location>
</feature>
<evidence type="ECO:0000313" key="4">
    <source>
        <dbReference type="Proteomes" id="UP000266861"/>
    </source>
</evidence>